<evidence type="ECO:0000313" key="6">
    <source>
        <dbReference type="Proteomes" id="UP000286482"/>
    </source>
</evidence>
<organism evidence="5 6">
    <name type="scientific">Alginatibacterium sediminis</name>
    <dbReference type="NCBI Taxonomy" id="2164068"/>
    <lineage>
        <taxon>Bacteria</taxon>
        <taxon>Pseudomonadati</taxon>
        <taxon>Pseudomonadota</taxon>
        <taxon>Gammaproteobacteria</taxon>
        <taxon>Alteromonadales</taxon>
        <taxon>Alteromonadaceae</taxon>
        <taxon>Alginatibacterium</taxon>
    </lineage>
</organism>
<dbReference type="GO" id="GO:0022857">
    <property type="term" value="F:transmembrane transporter activity"/>
    <property type="evidence" value="ECO:0007669"/>
    <property type="project" value="InterPro"/>
</dbReference>
<dbReference type="InterPro" id="IPR013611">
    <property type="entry name" value="Transp-assoc_OB_typ2"/>
</dbReference>
<dbReference type="PROSITE" id="PS00211">
    <property type="entry name" value="ABC_TRANSPORTER_1"/>
    <property type="match status" value="1"/>
</dbReference>
<dbReference type="EMBL" id="RAQO01000005">
    <property type="protein sequence ID" value="RKF18666.1"/>
    <property type="molecule type" value="Genomic_DNA"/>
</dbReference>
<dbReference type="Pfam" id="PF08402">
    <property type="entry name" value="TOBE_2"/>
    <property type="match status" value="1"/>
</dbReference>
<keyword evidence="6" id="KW-1185">Reference proteome</keyword>
<dbReference type="PROSITE" id="PS50893">
    <property type="entry name" value="ABC_TRANSPORTER_2"/>
    <property type="match status" value="1"/>
</dbReference>
<dbReference type="InterPro" id="IPR050093">
    <property type="entry name" value="ABC_SmlMolc_Importer"/>
</dbReference>
<dbReference type="InterPro" id="IPR027417">
    <property type="entry name" value="P-loop_NTPase"/>
</dbReference>
<dbReference type="OrthoDB" id="9802264at2"/>
<keyword evidence="2" id="KW-0547">Nucleotide-binding</keyword>
<dbReference type="InterPro" id="IPR017871">
    <property type="entry name" value="ABC_transporter-like_CS"/>
</dbReference>
<dbReference type="InterPro" id="IPR003593">
    <property type="entry name" value="AAA+_ATPase"/>
</dbReference>
<dbReference type="PANTHER" id="PTHR42781">
    <property type="entry name" value="SPERMIDINE/PUTRESCINE IMPORT ATP-BINDING PROTEIN POTA"/>
    <property type="match status" value="1"/>
</dbReference>
<dbReference type="InterPro" id="IPR003439">
    <property type="entry name" value="ABC_transporter-like_ATP-bd"/>
</dbReference>
<dbReference type="Proteomes" id="UP000286482">
    <property type="component" value="Unassembled WGS sequence"/>
</dbReference>
<evidence type="ECO:0000313" key="5">
    <source>
        <dbReference type="EMBL" id="RKF18666.1"/>
    </source>
</evidence>
<dbReference type="Gene3D" id="3.40.50.300">
    <property type="entry name" value="P-loop containing nucleotide triphosphate hydrolases"/>
    <property type="match status" value="1"/>
</dbReference>
<dbReference type="SUPFAM" id="SSF50331">
    <property type="entry name" value="MOP-like"/>
    <property type="match status" value="1"/>
</dbReference>
<keyword evidence="1" id="KW-0813">Transport</keyword>
<dbReference type="Pfam" id="PF00005">
    <property type="entry name" value="ABC_tran"/>
    <property type="match status" value="1"/>
</dbReference>
<dbReference type="PANTHER" id="PTHR42781:SF4">
    <property type="entry name" value="SPERMIDINE_PUTRESCINE IMPORT ATP-BINDING PROTEIN POTA"/>
    <property type="match status" value="1"/>
</dbReference>
<keyword evidence="3 5" id="KW-0067">ATP-binding</keyword>
<dbReference type="GO" id="GO:0016887">
    <property type="term" value="F:ATP hydrolysis activity"/>
    <property type="evidence" value="ECO:0007669"/>
    <property type="project" value="InterPro"/>
</dbReference>
<dbReference type="SUPFAM" id="SSF52540">
    <property type="entry name" value="P-loop containing nucleoside triphosphate hydrolases"/>
    <property type="match status" value="1"/>
</dbReference>
<proteinExistence type="predicted"/>
<evidence type="ECO:0000259" key="4">
    <source>
        <dbReference type="PROSITE" id="PS50893"/>
    </source>
</evidence>
<feature type="domain" description="ABC transporter" evidence="4">
    <location>
        <begin position="5"/>
        <end position="235"/>
    </location>
</feature>
<evidence type="ECO:0000256" key="3">
    <source>
        <dbReference type="ARBA" id="ARBA00022840"/>
    </source>
</evidence>
<evidence type="ECO:0000256" key="1">
    <source>
        <dbReference type="ARBA" id="ARBA00022448"/>
    </source>
</evidence>
<name>A0A420EDC1_9ALTE</name>
<gene>
    <name evidence="5" type="ORF">DBZ36_09695</name>
</gene>
<dbReference type="InterPro" id="IPR008995">
    <property type="entry name" value="Mo/tungstate-bd_C_term_dom"/>
</dbReference>
<dbReference type="FunFam" id="3.40.50.300:FF:000425">
    <property type="entry name" value="Probable ABC transporter, ATP-binding subunit"/>
    <property type="match status" value="1"/>
</dbReference>
<sequence length="351" mass="39258">MPYSLRVKNLHIAYGKTRVLKGVDLDVKKGEMIALLGPSGCGKTTLLNALCGFLSVDQGQLMVGSQDISNLPAEARNMAMVFQSYALWPHMSVFENIAYGLRIRKYSKIEINKQVEYILQLVKLQGLEHRCVTQLSGGQRQRVALARALAIKPPILLLDEPLSNLDTRVRLSVRHEIKTLQKQLGFTSIIVTHDREEAMVMADRVVVLNQGRIEQVGTPEEIYQQPATPFVADFMGADNHIKLKLQPHTKDDIVLSTSIASRLAKPGLPKPLSIYFRSQEARINPELNTSQHEAGLDFNGVVEDFAYLGQNYRYSIRSGEHFIQVDDPRLFASGSLITVKVPRSALHVFDS</sequence>
<dbReference type="GO" id="GO:0015697">
    <property type="term" value="P:quaternary ammonium group transport"/>
    <property type="evidence" value="ECO:0007669"/>
    <property type="project" value="UniProtKB-ARBA"/>
</dbReference>
<evidence type="ECO:0000256" key="2">
    <source>
        <dbReference type="ARBA" id="ARBA00022741"/>
    </source>
</evidence>
<dbReference type="GO" id="GO:0005524">
    <property type="term" value="F:ATP binding"/>
    <property type="evidence" value="ECO:0007669"/>
    <property type="project" value="UniProtKB-KW"/>
</dbReference>
<comment type="caution">
    <text evidence="5">The sequence shown here is derived from an EMBL/GenBank/DDBJ whole genome shotgun (WGS) entry which is preliminary data.</text>
</comment>
<protein>
    <submittedName>
        <fullName evidence="5">ABC transporter ATP-binding protein</fullName>
    </submittedName>
</protein>
<dbReference type="SMART" id="SM00382">
    <property type="entry name" value="AAA"/>
    <property type="match status" value="1"/>
</dbReference>
<dbReference type="AlphaFoldDB" id="A0A420EDC1"/>
<dbReference type="RefSeq" id="WP_120354745.1">
    <property type="nucleotide sequence ID" value="NZ_RAQO01000005.1"/>
</dbReference>
<accession>A0A420EDC1</accession>
<reference evidence="5 6" key="1">
    <citation type="submission" date="2018-09" db="EMBL/GenBank/DDBJ databases">
        <authorList>
            <person name="Wang Z."/>
        </authorList>
    </citation>
    <scope>NUCLEOTIDE SEQUENCE [LARGE SCALE GENOMIC DNA]</scope>
    <source>
        <strain evidence="5 6">ALS 81</strain>
    </source>
</reference>
<dbReference type="GO" id="GO:0043190">
    <property type="term" value="C:ATP-binding cassette (ABC) transporter complex"/>
    <property type="evidence" value="ECO:0007669"/>
    <property type="project" value="InterPro"/>
</dbReference>